<reference evidence="1" key="1">
    <citation type="submission" date="2019-12" db="EMBL/GenBank/DDBJ databases">
        <authorList>
            <person name="Cremers G."/>
        </authorList>
    </citation>
    <scope>NUCLEOTIDE SEQUENCE</scope>
    <source>
        <strain evidence="1">Vvax</strain>
    </source>
</reference>
<organism evidence="1">
    <name type="scientific">Variovorax paradoxus</name>
    <dbReference type="NCBI Taxonomy" id="34073"/>
    <lineage>
        <taxon>Bacteria</taxon>
        <taxon>Pseudomonadati</taxon>
        <taxon>Pseudomonadota</taxon>
        <taxon>Betaproteobacteria</taxon>
        <taxon>Burkholderiales</taxon>
        <taxon>Comamonadaceae</taxon>
        <taxon>Variovorax</taxon>
    </lineage>
</organism>
<protein>
    <submittedName>
        <fullName evidence="1">Uncharacterized protein</fullName>
    </submittedName>
</protein>
<dbReference type="RefSeq" id="WP_339093408.1">
    <property type="nucleotide sequence ID" value="NZ_LR743508.1"/>
</dbReference>
<name>A0A679JKC5_VARPD</name>
<accession>A0A679JKC5</accession>
<proteinExistence type="predicted"/>
<dbReference type="EMBL" id="LR743508">
    <property type="protein sequence ID" value="CAA2109451.1"/>
    <property type="molecule type" value="Genomic_DNA"/>
</dbReference>
<evidence type="ECO:0000313" key="1">
    <source>
        <dbReference type="EMBL" id="CAA2109451.1"/>
    </source>
</evidence>
<dbReference type="AlphaFoldDB" id="A0A679JKC5"/>
<sequence length="122" mass="13212">MKISLAPSLDARHQGALASSVLSAWYDATPAILRLWAIQPAGEDDGTGLRVVVMLAPSIDGDETDLLWMAQGPGWAQELRRQLAGAVQLECIDGPLPEEFEIDGDGVVLSTLHWRDVTSFQD</sequence>
<gene>
    <name evidence="1" type="ORF">VVAX_05722</name>
</gene>